<keyword evidence="8" id="KW-1185">Reference proteome</keyword>
<keyword evidence="4 6" id="KW-1133">Transmembrane helix</keyword>
<keyword evidence="2" id="KW-0813">Transport</keyword>
<keyword evidence="3 6" id="KW-0812">Transmembrane</keyword>
<sequence>MPIGVQSIIAVGLGALIGSLAPAAGEQMKILGDVFLNLVQVVVLPLVFPLIVLGRPGISASRRCSFYAPPAPRRATLGQTLVPQLIYSLTDTSLPDVAFLGGLEIFDR</sequence>
<evidence type="ECO:0000313" key="7">
    <source>
        <dbReference type="EMBL" id="BBC34138.1"/>
    </source>
</evidence>
<dbReference type="InterPro" id="IPR001991">
    <property type="entry name" value="Na-dicarboxylate_symporter"/>
</dbReference>
<evidence type="ECO:0000256" key="2">
    <source>
        <dbReference type="ARBA" id="ARBA00022448"/>
    </source>
</evidence>
<feature type="transmembrane region" description="Helical" evidence="6">
    <location>
        <begin position="35"/>
        <end position="53"/>
    </location>
</feature>
<dbReference type="RefSeq" id="WP_286253984.1">
    <property type="nucleotide sequence ID" value="NZ_AP018448.1"/>
</dbReference>
<evidence type="ECO:0000256" key="5">
    <source>
        <dbReference type="ARBA" id="ARBA00023136"/>
    </source>
</evidence>
<dbReference type="EMBL" id="AP018448">
    <property type="protein sequence ID" value="BBC34138.1"/>
    <property type="molecule type" value="Genomic_DNA"/>
</dbReference>
<gene>
    <name evidence="7" type="ORF">SGFS_054320</name>
</gene>
<evidence type="ECO:0000256" key="6">
    <source>
        <dbReference type="SAM" id="Phobius"/>
    </source>
</evidence>
<dbReference type="Pfam" id="PF00375">
    <property type="entry name" value="SDF"/>
    <property type="match status" value="1"/>
</dbReference>
<keyword evidence="5 6" id="KW-0472">Membrane</keyword>
<evidence type="ECO:0000256" key="1">
    <source>
        <dbReference type="ARBA" id="ARBA00004141"/>
    </source>
</evidence>
<proteinExistence type="predicted"/>
<evidence type="ECO:0000313" key="8">
    <source>
        <dbReference type="Proteomes" id="UP001321542"/>
    </source>
</evidence>
<organism evidence="7 8">
    <name type="scientific">Streptomyces graminofaciens</name>
    <dbReference type="NCBI Taxonomy" id="68212"/>
    <lineage>
        <taxon>Bacteria</taxon>
        <taxon>Bacillati</taxon>
        <taxon>Actinomycetota</taxon>
        <taxon>Actinomycetes</taxon>
        <taxon>Kitasatosporales</taxon>
        <taxon>Streptomycetaceae</taxon>
        <taxon>Streptomyces</taxon>
    </lineage>
</organism>
<reference evidence="7 8" key="2">
    <citation type="journal article" date="2023" name="ChemBioChem">
        <title>Acyltransferase Domain Exchange between Two Independent Type I Polyketide Synthases in the Same Producer Strain of Macrolide Antibiotics.</title>
        <authorList>
            <person name="Kudo F."/>
            <person name="Kishikawa K."/>
            <person name="Tsuboi K."/>
            <person name="Kido T."/>
            <person name="Usui T."/>
            <person name="Hashimoto J."/>
            <person name="Shin-Ya K."/>
            <person name="Miyanaga A."/>
            <person name="Eguchi T."/>
        </authorList>
    </citation>
    <scope>NUCLEOTIDE SEQUENCE [LARGE SCALE GENOMIC DNA]</scope>
    <source>
        <strain evidence="7 8">A-8890</strain>
    </source>
</reference>
<evidence type="ECO:0000256" key="4">
    <source>
        <dbReference type="ARBA" id="ARBA00022989"/>
    </source>
</evidence>
<accession>A0ABN5VNY1</accession>
<name>A0ABN5VNY1_9ACTN</name>
<comment type="subcellular location">
    <subcellularLocation>
        <location evidence="1">Membrane</location>
        <topology evidence="1">Multi-pass membrane protein</topology>
    </subcellularLocation>
</comment>
<dbReference type="Proteomes" id="UP001321542">
    <property type="component" value="Chromosome"/>
</dbReference>
<evidence type="ECO:0000256" key="3">
    <source>
        <dbReference type="ARBA" id="ARBA00022692"/>
    </source>
</evidence>
<dbReference type="Gene3D" id="1.10.3860.10">
    <property type="entry name" value="Sodium:dicarboxylate symporter"/>
    <property type="match status" value="1"/>
</dbReference>
<dbReference type="InterPro" id="IPR036458">
    <property type="entry name" value="Na:dicarbo_symporter_sf"/>
</dbReference>
<protein>
    <submittedName>
        <fullName evidence="7">Uncharacterized protein</fullName>
    </submittedName>
</protein>
<dbReference type="SUPFAM" id="SSF118215">
    <property type="entry name" value="Proton glutamate symport protein"/>
    <property type="match status" value="1"/>
</dbReference>
<reference evidence="7 8" key="1">
    <citation type="journal article" date="2010" name="ChemBioChem">
        <title>Cloning and characterization of the biosynthetic gene cluster of 16-membered macrolide antibiotic FD-891: involvement of a dual functional cytochrome P450 monooxygenase catalyzing epoxidation and hydroxylation.</title>
        <authorList>
            <person name="Kudo F."/>
            <person name="Motegi A."/>
            <person name="Mizoue K."/>
            <person name="Eguchi T."/>
        </authorList>
    </citation>
    <scope>NUCLEOTIDE SEQUENCE [LARGE SCALE GENOMIC DNA]</scope>
    <source>
        <strain evidence="7 8">A-8890</strain>
    </source>
</reference>